<feature type="transmembrane region" description="Helical" evidence="1">
    <location>
        <begin position="17"/>
        <end position="34"/>
    </location>
</feature>
<keyword evidence="3" id="KW-1185">Reference proteome</keyword>
<gene>
    <name evidence="2" type="ORF">EKD16_07385</name>
</gene>
<keyword evidence="1" id="KW-1133">Transmembrane helix</keyword>
<name>A0A4P6PYR2_9ACTN</name>
<evidence type="ECO:0000313" key="2">
    <source>
        <dbReference type="EMBL" id="QBI53273.1"/>
    </source>
</evidence>
<dbReference type="EMBL" id="CP036455">
    <property type="protein sequence ID" value="QBI53273.1"/>
    <property type="molecule type" value="Genomic_DNA"/>
</dbReference>
<keyword evidence="1" id="KW-0472">Membrane</keyword>
<evidence type="ECO:0000256" key="1">
    <source>
        <dbReference type="SAM" id="Phobius"/>
    </source>
</evidence>
<evidence type="ECO:0000313" key="3">
    <source>
        <dbReference type="Proteomes" id="UP000292235"/>
    </source>
</evidence>
<organism evidence="2 3">
    <name type="scientific">Streptomonospora litoralis</name>
    <dbReference type="NCBI Taxonomy" id="2498135"/>
    <lineage>
        <taxon>Bacteria</taxon>
        <taxon>Bacillati</taxon>
        <taxon>Actinomycetota</taxon>
        <taxon>Actinomycetes</taxon>
        <taxon>Streptosporangiales</taxon>
        <taxon>Nocardiopsidaceae</taxon>
        <taxon>Streptomonospora</taxon>
    </lineage>
</organism>
<accession>A0A4P6PYR2</accession>
<dbReference type="Proteomes" id="UP000292235">
    <property type="component" value="Chromosome"/>
</dbReference>
<reference evidence="2 3" key="1">
    <citation type="submission" date="2019-02" db="EMBL/GenBank/DDBJ databases">
        <authorList>
            <person name="Khodamoradi S."/>
            <person name="Hahnke R.L."/>
            <person name="Kaempfer P."/>
            <person name="Schumann P."/>
            <person name="Rohde M."/>
            <person name="Steinert M."/>
            <person name="Luzhetskyy A."/>
            <person name="Wink J."/>
            <person name="Ruckert C."/>
        </authorList>
    </citation>
    <scope>NUCLEOTIDE SEQUENCE [LARGE SCALE GENOMIC DNA]</scope>
    <source>
        <strain evidence="2 3">M2</strain>
    </source>
</reference>
<keyword evidence="1" id="KW-0812">Transmembrane</keyword>
<proteinExistence type="predicted"/>
<dbReference type="KEGG" id="strr:EKD16_07385"/>
<dbReference type="AlphaFoldDB" id="A0A4P6PYR2"/>
<protein>
    <submittedName>
        <fullName evidence="2">Uncharacterized protein</fullName>
    </submittedName>
</protein>
<sequence>MNILVPVAAVGTGERRSAAAGAVLCIAALAAIIAA</sequence>